<dbReference type="KEGG" id="ome:OLMES_2345"/>
<dbReference type="InterPro" id="IPR001544">
    <property type="entry name" value="Aminotrans_IV"/>
</dbReference>
<comment type="catalytic activity">
    <reaction evidence="13">
        <text>L-isoleucine + 2-oxoglutarate = (S)-3-methyl-2-oxopentanoate + L-glutamate</text>
        <dbReference type="Rhea" id="RHEA:24801"/>
        <dbReference type="ChEBI" id="CHEBI:16810"/>
        <dbReference type="ChEBI" id="CHEBI:29985"/>
        <dbReference type="ChEBI" id="CHEBI:35146"/>
        <dbReference type="ChEBI" id="CHEBI:58045"/>
        <dbReference type="EC" id="2.6.1.42"/>
    </reaction>
</comment>
<evidence type="ECO:0000256" key="16">
    <source>
        <dbReference type="ARBA" id="ARBA00054027"/>
    </source>
</evidence>
<evidence type="ECO:0000256" key="9">
    <source>
        <dbReference type="ARBA" id="ARBA00022909"/>
    </source>
</evidence>
<proteinExistence type="inferred from homology"/>
<dbReference type="EC" id="4.1.3.38" evidence="11"/>
<dbReference type="CDD" id="cd01558">
    <property type="entry name" value="D-AAT_like"/>
    <property type="match status" value="1"/>
</dbReference>
<organism evidence="21 22">
    <name type="scientific">Oleiphilus messinensis</name>
    <dbReference type="NCBI Taxonomy" id="141451"/>
    <lineage>
        <taxon>Bacteria</taxon>
        <taxon>Pseudomonadati</taxon>
        <taxon>Pseudomonadota</taxon>
        <taxon>Gammaproteobacteria</taxon>
        <taxon>Oceanospirillales</taxon>
        <taxon>Oleiphilaceae</taxon>
        <taxon>Oleiphilus</taxon>
    </lineage>
</organism>
<dbReference type="GO" id="GO:0004084">
    <property type="term" value="F:branched-chain-amino-acid transaminase activity"/>
    <property type="evidence" value="ECO:0007669"/>
    <property type="project" value="UniProtKB-EC"/>
</dbReference>
<keyword evidence="21" id="KW-0808">Transferase</keyword>
<accession>A0A1Y0I7D5</accession>
<evidence type="ECO:0000256" key="17">
    <source>
        <dbReference type="ARBA" id="ARBA00069174"/>
    </source>
</evidence>
<dbReference type="PANTHER" id="PTHR42743">
    <property type="entry name" value="AMINO-ACID AMINOTRANSFERASE"/>
    <property type="match status" value="1"/>
</dbReference>
<evidence type="ECO:0000313" key="22">
    <source>
        <dbReference type="Proteomes" id="UP000196027"/>
    </source>
</evidence>
<comment type="pathway">
    <text evidence="3">Amino-acid biosynthesis; L-isoleucine biosynthesis; L-isoleucine from 2-oxobutanoate: step 4/4.</text>
</comment>
<dbReference type="InterPro" id="IPR036038">
    <property type="entry name" value="Aminotransferase-like"/>
</dbReference>
<evidence type="ECO:0000256" key="4">
    <source>
        <dbReference type="ARBA" id="ARBA00004931"/>
    </source>
</evidence>
<dbReference type="Gene3D" id="3.20.10.10">
    <property type="entry name" value="D-amino Acid Aminotransferase, subunit A, domain 2"/>
    <property type="match status" value="1"/>
</dbReference>
<dbReference type="Proteomes" id="UP000196027">
    <property type="component" value="Chromosome"/>
</dbReference>
<evidence type="ECO:0000256" key="18">
    <source>
        <dbReference type="ARBA" id="ARBA00080135"/>
    </source>
</evidence>
<protein>
    <recommendedName>
        <fullName evidence="17">Aminodeoxychorismate lyase</fullName>
        <ecNumber evidence="7">2.6.1.42</ecNumber>
        <ecNumber evidence="11">4.1.3.38</ecNumber>
    </recommendedName>
    <alternativeName>
        <fullName evidence="18">4-amino-4-deoxychorismate lyase</fullName>
    </alternativeName>
</protein>
<name>A0A1Y0I7D5_9GAMM</name>
<dbReference type="OrthoDB" id="21319at2"/>
<evidence type="ECO:0000313" key="21">
    <source>
        <dbReference type="EMBL" id="ARU56408.1"/>
    </source>
</evidence>
<dbReference type="PANTHER" id="PTHR42743:SF11">
    <property type="entry name" value="AMINODEOXYCHORISMATE LYASE"/>
    <property type="match status" value="1"/>
</dbReference>
<comment type="catalytic activity">
    <reaction evidence="12">
        <text>L-valine + 2-oxoglutarate = 3-methyl-2-oxobutanoate + L-glutamate</text>
        <dbReference type="Rhea" id="RHEA:24813"/>
        <dbReference type="ChEBI" id="CHEBI:11851"/>
        <dbReference type="ChEBI" id="CHEBI:16810"/>
        <dbReference type="ChEBI" id="CHEBI:29985"/>
        <dbReference type="ChEBI" id="CHEBI:57762"/>
        <dbReference type="EC" id="2.6.1.42"/>
    </reaction>
</comment>
<comment type="pathway">
    <text evidence="4">Amino-acid biosynthesis; L-valine biosynthesis; L-valine from pyruvate: step 4/4.</text>
</comment>
<sequence>MNIEAVQSLGWVVVNGDFVPASEACISPFDRGFLFADAIYEVTTVVSSTLIDFDPHLARLRRSARAIGLALPWEDHDLQTLHKDLVSRNQLDEGYVYLQVSRGAGLRDFAIDEHMTPTLFMFSQARSVMQTSDAQNGIKVITVPETRWAHRDIKTAALLPASLAKQKAKQAGAQDAWFVEDGRITEGSSNNAFIVTKQREILTRDLGQHVLPGITRAAIIRLAEEQGYQVIERGFTVIEAESATEAFFTSATAFAIPVVEINGHQLSSGKPGPVFQAIRAAYLDHVRSQIP</sequence>
<keyword evidence="22" id="KW-1185">Reference proteome</keyword>
<dbReference type="InterPro" id="IPR050571">
    <property type="entry name" value="Class-IV_PLP-Dep_Aminotrnsfr"/>
</dbReference>
<evidence type="ECO:0000256" key="11">
    <source>
        <dbReference type="ARBA" id="ARBA00035676"/>
    </source>
</evidence>
<evidence type="ECO:0000256" key="6">
    <source>
        <dbReference type="ARBA" id="ARBA00009320"/>
    </source>
</evidence>
<comment type="catalytic activity">
    <reaction evidence="14">
        <text>L-leucine + 2-oxoglutarate = 4-methyl-2-oxopentanoate + L-glutamate</text>
        <dbReference type="Rhea" id="RHEA:18321"/>
        <dbReference type="ChEBI" id="CHEBI:16810"/>
        <dbReference type="ChEBI" id="CHEBI:17865"/>
        <dbReference type="ChEBI" id="CHEBI:29985"/>
        <dbReference type="ChEBI" id="CHEBI:57427"/>
        <dbReference type="EC" id="2.6.1.42"/>
    </reaction>
</comment>
<comment type="function">
    <text evidence="2">Acts on leucine, isoleucine and valine.</text>
</comment>
<comment type="similarity">
    <text evidence="6 19">Belongs to the class-IV pyridoxal-phosphate-dependent aminotransferase family.</text>
</comment>
<dbReference type="Gene3D" id="3.30.470.10">
    <property type="match status" value="1"/>
</dbReference>
<dbReference type="SUPFAM" id="SSF56752">
    <property type="entry name" value="D-aminoacid aminotransferase-like PLP-dependent enzymes"/>
    <property type="match status" value="1"/>
</dbReference>
<keyword evidence="9" id="KW-0289">Folate biosynthesis</keyword>
<evidence type="ECO:0000256" key="20">
    <source>
        <dbReference type="RuleBase" id="RU004516"/>
    </source>
</evidence>
<evidence type="ECO:0000256" key="5">
    <source>
        <dbReference type="ARBA" id="ARBA00005072"/>
    </source>
</evidence>
<dbReference type="EC" id="2.6.1.42" evidence="7"/>
<comment type="pathway">
    <text evidence="10">Cofactor biosynthesis; tetrahydrofolate biosynthesis; 4-aminobenzoate from chorismate: step 2/2.</text>
</comment>
<dbReference type="Pfam" id="PF01063">
    <property type="entry name" value="Aminotran_4"/>
    <property type="match status" value="1"/>
</dbReference>
<dbReference type="InterPro" id="IPR018300">
    <property type="entry name" value="Aminotrans_IV_CS"/>
</dbReference>
<evidence type="ECO:0000256" key="8">
    <source>
        <dbReference type="ARBA" id="ARBA00022898"/>
    </source>
</evidence>
<evidence type="ECO:0000256" key="10">
    <source>
        <dbReference type="ARBA" id="ARBA00035633"/>
    </source>
</evidence>
<keyword evidence="8 20" id="KW-0663">Pyridoxal phosphate</keyword>
<comment type="function">
    <text evidence="16">Involved in the biosynthesis of p-aminobenzoate (PABA), a precursor of tetrahydrofolate. Converts 4-amino-4-deoxychorismate into 4-aminobenzoate (PABA) and pyruvate.</text>
</comment>
<gene>
    <name evidence="21" type="ORF">OLMES_2345</name>
</gene>
<dbReference type="GO" id="GO:0008696">
    <property type="term" value="F:4-amino-4-deoxychorismate lyase activity"/>
    <property type="evidence" value="ECO:0007669"/>
    <property type="project" value="UniProtKB-EC"/>
</dbReference>
<dbReference type="InterPro" id="IPR043132">
    <property type="entry name" value="BCAT-like_C"/>
</dbReference>
<dbReference type="RefSeq" id="WP_087461394.1">
    <property type="nucleotide sequence ID" value="NZ_CP021425.1"/>
</dbReference>
<evidence type="ECO:0000256" key="7">
    <source>
        <dbReference type="ARBA" id="ARBA00013053"/>
    </source>
</evidence>
<dbReference type="InterPro" id="IPR043131">
    <property type="entry name" value="BCAT-like_N"/>
</dbReference>
<comment type="catalytic activity">
    <reaction evidence="15">
        <text>4-amino-4-deoxychorismate = 4-aminobenzoate + pyruvate + H(+)</text>
        <dbReference type="Rhea" id="RHEA:16201"/>
        <dbReference type="ChEBI" id="CHEBI:15361"/>
        <dbReference type="ChEBI" id="CHEBI:15378"/>
        <dbReference type="ChEBI" id="CHEBI:17836"/>
        <dbReference type="ChEBI" id="CHEBI:58406"/>
        <dbReference type="EC" id="4.1.3.38"/>
    </reaction>
</comment>
<evidence type="ECO:0000256" key="14">
    <source>
        <dbReference type="ARBA" id="ARBA00049229"/>
    </source>
</evidence>
<evidence type="ECO:0000256" key="1">
    <source>
        <dbReference type="ARBA" id="ARBA00001933"/>
    </source>
</evidence>
<dbReference type="GO" id="GO:0005829">
    <property type="term" value="C:cytosol"/>
    <property type="evidence" value="ECO:0007669"/>
    <property type="project" value="TreeGrafter"/>
</dbReference>
<keyword evidence="21" id="KW-0032">Aminotransferase</keyword>
<dbReference type="PROSITE" id="PS00770">
    <property type="entry name" value="AA_TRANSFER_CLASS_4"/>
    <property type="match status" value="1"/>
</dbReference>
<evidence type="ECO:0000256" key="2">
    <source>
        <dbReference type="ARBA" id="ARBA00003109"/>
    </source>
</evidence>
<reference evidence="21 22" key="1">
    <citation type="submission" date="2017-05" db="EMBL/GenBank/DDBJ databases">
        <title>Genomic insights into alkan degradation activity of Oleiphilus messinensis.</title>
        <authorList>
            <person name="Kozyavkin S.A."/>
            <person name="Slesarev A.I."/>
            <person name="Golyshin P.N."/>
            <person name="Korzhenkov A."/>
            <person name="Golyshina O.N."/>
            <person name="Toshchakov S.V."/>
        </authorList>
    </citation>
    <scope>NUCLEOTIDE SEQUENCE [LARGE SCALE GENOMIC DNA]</scope>
    <source>
        <strain evidence="21 22">ME102</strain>
    </source>
</reference>
<dbReference type="AlphaFoldDB" id="A0A1Y0I7D5"/>
<evidence type="ECO:0000256" key="3">
    <source>
        <dbReference type="ARBA" id="ARBA00004824"/>
    </source>
</evidence>
<evidence type="ECO:0000256" key="19">
    <source>
        <dbReference type="RuleBase" id="RU004106"/>
    </source>
</evidence>
<dbReference type="NCBIfam" id="NF005209">
    <property type="entry name" value="PRK06680.1"/>
    <property type="match status" value="1"/>
</dbReference>
<dbReference type="EMBL" id="CP021425">
    <property type="protein sequence ID" value="ARU56408.1"/>
    <property type="molecule type" value="Genomic_DNA"/>
</dbReference>
<comment type="pathway">
    <text evidence="5">Amino-acid biosynthesis; L-leucine biosynthesis; L-leucine from 3-methyl-2-oxobutanoate: step 4/4.</text>
</comment>
<evidence type="ECO:0000256" key="12">
    <source>
        <dbReference type="ARBA" id="ARBA00048212"/>
    </source>
</evidence>
<evidence type="ECO:0000256" key="15">
    <source>
        <dbReference type="ARBA" id="ARBA00049529"/>
    </source>
</evidence>
<dbReference type="FunFam" id="3.20.10.10:FF:000002">
    <property type="entry name" value="D-alanine aminotransferase"/>
    <property type="match status" value="1"/>
</dbReference>
<dbReference type="GO" id="GO:0046656">
    <property type="term" value="P:folic acid biosynthetic process"/>
    <property type="evidence" value="ECO:0007669"/>
    <property type="project" value="UniProtKB-KW"/>
</dbReference>
<comment type="cofactor">
    <cofactor evidence="1 20">
        <name>pyridoxal 5'-phosphate</name>
        <dbReference type="ChEBI" id="CHEBI:597326"/>
    </cofactor>
</comment>
<dbReference type="GO" id="GO:0008652">
    <property type="term" value="P:amino acid biosynthetic process"/>
    <property type="evidence" value="ECO:0007669"/>
    <property type="project" value="UniProtKB-ARBA"/>
</dbReference>
<evidence type="ECO:0000256" key="13">
    <source>
        <dbReference type="ARBA" id="ARBA00048798"/>
    </source>
</evidence>